<evidence type="ECO:0000313" key="6">
    <source>
        <dbReference type="Proteomes" id="UP001500738"/>
    </source>
</evidence>
<gene>
    <name evidence="5" type="ORF">GCM10009115_17590</name>
</gene>
<dbReference type="SUPFAM" id="SSF46785">
    <property type="entry name" value="Winged helix' DNA-binding domain"/>
    <property type="match status" value="1"/>
</dbReference>
<dbReference type="PANTHER" id="PTHR33204">
    <property type="entry name" value="TRANSCRIPTIONAL REGULATOR, MARR FAMILY"/>
    <property type="match status" value="1"/>
</dbReference>
<dbReference type="InterPro" id="IPR036390">
    <property type="entry name" value="WH_DNA-bd_sf"/>
</dbReference>
<dbReference type="EMBL" id="BAAAFE010000007">
    <property type="protein sequence ID" value="GAA0864164.1"/>
    <property type="molecule type" value="Genomic_DNA"/>
</dbReference>
<evidence type="ECO:0000259" key="4">
    <source>
        <dbReference type="PROSITE" id="PS51118"/>
    </source>
</evidence>
<keyword evidence="2" id="KW-0238">DNA-binding</keyword>
<proteinExistence type="predicted"/>
<sequence length="234" mass="26178">MANASYGQFCPVAMAAEILCTRWTIVLVRELAAGSTRFNDLRRGVPRMSPALLSQRLKDLEAAGIVRRTPVHGESGVFDYRLTRAGQELAPVVEAFGIWGKRWIDGDLSLEKLDVQLLMWDMRRGLVLDPMPDRKTIVQFRYTDLPADRRSWWLVVEPGAETQLCSVDPGHDVDLYAATDLRTMTAIWMGYDRVADAIDDRRLILTGEDTLAGSIESWLGLSPFAKTKPVMPAA</sequence>
<dbReference type="RefSeq" id="WP_215353250.1">
    <property type="nucleotide sequence ID" value="NZ_BAAAFE010000007.1"/>
</dbReference>
<keyword evidence="6" id="KW-1185">Reference proteome</keyword>
<comment type="caution">
    <text evidence="5">The sequence shown here is derived from an EMBL/GenBank/DDBJ whole genome shotgun (WGS) entry which is preliminary data.</text>
</comment>
<keyword evidence="1" id="KW-0805">Transcription regulation</keyword>
<evidence type="ECO:0000256" key="2">
    <source>
        <dbReference type="ARBA" id="ARBA00023125"/>
    </source>
</evidence>
<accession>A0ABP3XJ68</accession>
<reference evidence="6" key="1">
    <citation type="journal article" date="2019" name="Int. J. Syst. Evol. Microbiol.">
        <title>The Global Catalogue of Microorganisms (GCM) 10K type strain sequencing project: providing services to taxonomists for standard genome sequencing and annotation.</title>
        <authorList>
            <consortium name="The Broad Institute Genomics Platform"/>
            <consortium name="The Broad Institute Genome Sequencing Center for Infectious Disease"/>
            <person name="Wu L."/>
            <person name="Ma J."/>
        </authorList>
    </citation>
    <scope>NUCLEOTIDE SEQUENCE [LARGE SCALE GENOMIC DNA]</scope>
    <source>
        <strain evidence="6">JCM 15910</strain>
    </source>
</reference>
<evidence type="ECO:0000256" key="3">
    <source>
        <dbReference type="ARBA" id="ARBA00023163"/>
    </source>
</evidence>
<dbReference type="PANTHER" id="PTHR33204:SF18">
    <property type="entry name" value="TRANSCRIPTIONAL REGULATORY PROTEIN"/>
    <property type="match status" value="1"/>
</dbReference>
<dbReference type="Proteomes" id="UP001500738">
    <property type="component" value="Unassembled WGS sequence"/>
</dbReference>
<dbReference type="InterPro" id="IPR036388">
    <property type="entry name" value="WH-like_DNA-bd_sf"/>
</dbReference>
<dbReference type="Pfam" id="PF01638">
    <property type="entry name" value="HxlR"/>
    <property type="match status" value="1"/>
</dbReference>
<evidence type="ECO:0000256" key="1">
    <source>
        <dbReference type="ARBA" id="ARBA00023015"/>
    </source>
</evidence>
<name>A0ABP3XJ68_9SPHN</name>
<dbReference type="Gene3D" id="1.10.10.10">
    <property type="entry name" value="Winged helix-like DNA-binding domain superfamily/Winged helix DNA-binding domain"/>
    <property type="match status" value="1"/>
</dbReference>
<organism evidence="5 6">
    <name type="scientific">Sphingopyxis soli</name>
    <dbReference type="NCBI Taxonomy" id="592051"/>
    <lineage>
        <taxon>Bacteria</taxon>
        <taxon>Pseudomonadati</taxon>
        <taxon>Pseudomonadota</taxon>
        <taxon>Alphaproteobacteria</taxon>
        <taxon>Sphingomonadales</taxon>
        <taxon>Sphingomonadaceae</taxon>
        <taxon>Sphingopyxis</taxon>
    </lineage>
</organism>
<evidence type="ECO:0000313" key="5">
    <source>
        <dbReference type="EMBL" id="GAA0864164.1"/>
    </source>
</evidence>
<keyword evidence="3" id="KW-0804">Transcription</keyword>
<dbReference type="SUPFAM" id="SSF55718">
    <property type="entry name" value="SCP-like"/>
    <property type="match status" value="1"/>
</dbReference>
<dbReference type="InterPro" id="IPR036527">
    <property type="entry name" value="SCP2_sterol-bd_dom_sf"/>
</dbReference>
<dbReference type="InterPro" id="IPR002577">
    <property type="entry name" value="HTH_HxlR"/>
</dbReference>
<dbReference type="PROSITE" id="PS51118">
    <property type="entry name" value="HTH_HXLR"/>
    <property type="match status" value="1"/>
</dbReference>
<feature type="domain" description="HTH hxlR-type" evidence="4">
    <location>
        <begin position="10"/>
        <end position="108"/>
    </location>
</feature>
<protein>
    <submittedName>
        <fullName evidence="5">Helix-turn-helix domain-containing protein</fullName>
    </submittedName>
</protein>